<gene>
    <name evidence="7" type="ORF">F7O44_02520</name>
</gene>
<accession>A0A7K3LY55</accession>
<dbReference type="GO" id="GO:0046306">
    <property type="term" value="P:alkanesulfonate catabolic process"/>
    <property type="evidence" value="ECO:0007669"/>
    <property type="project" value="TreeGrafter"/>
</dbReference>
<evidence type="ECO:0000256" key="2">
    <source>
        <dbReference type="ARBA" id="ARBA00022643"/>
    </source>
</evidence>
<feature type="compositionally biased region" description="Basic and acidic residues" evidence="5">
    <location>
        <begin position="14"/>
        <end position="23"/>
    </location>
</feature>
<dbReference type="InterPro" id="IPR050172">
    <property type="entry name" value="SsuD_RutA_monooxygenase"/>
</dbReference>
<keyword evidence="1" id="KW-0285">Flavoprotein</keyword>
<protein>
    <submittedName>
        <fullName evidence="7">LLM class flavin-dependent oxidoreductase</fullName>
    </submittedName>
</protein>
<dbReference type="EMBL" id="WLZY01000001">
    <property type="protein sequence ID" value="NDL55939.1"/>
    <property type="molecule type" value="Genomic_DNA"/>
</dbReference>
<dbReference type="InterPro" id="IPR036661">
    <property type="entry name" value="Luciferase-like_sf"/>
</dbReference>
<feature type="domain" description="Luciferase-like" evidence="6">
    <location>
        <begin position="48"/>
        <end position="287"/>
    </location>
</feature>
<proteinExistence type="predicted"/>
<keyword evidence="8" id="KW-1185">Reference proteome</keyword>
<evidence type="ECO:0000256" key="4">
    <source>
        <dbReference type="ARBA" id="ARBA00023033"/>
    </source>
</evidence>
<organism evidence="7 8">
    <name type="scientific">Phytoactinopolyspora mesophila</name>
    <dbReference type="NCBI Taxonomy" id="2650750"/>
    <lineage>
        <taxon>Bacteria</taxon>
        <taxon>Bacillati</taxon>
        <taxon>Actinomycetota</taxon>
        <taxon>Actinomycetes</taxon>
        <taxon>Jiangellales</taxon>
        <taxon>Jiangellaceae</taxon>
        <taxon>Phytoactinopolyspora</taxon>
    </lineage>
</organism>
<feature type="region of interest" description="Disordered" evidence="5">
    <location>
        <begin position="1"/>
        <end position="36"/>
    </location>
</feature>
<evidence type="ECO:0000313" key="7">
    <source>
        <dbReference type="EMBL" id="NDL55939.1"/>
    </source>
</evidence>
<reference evidence="7 8" key="1">
    <citation type="submission" date="2019-11" db="EMBL/GenBank/DDBJ databases">
        <authorList>
            <person name="Li X.-J."/>
            <person name="Feng X.-M."/>
        </authorList>
    </citation>
    <scope>NUCLEOTIDE SEQUENCE [LARGE SCALE GENOMIC DNA]</scope>
    <source>
        <strain evidence="7 8">XMNu-373</strain>
    </source>
</reference>
<dbReference type="PANTHER" id="PTHR42847">
    <property type="entry name" value="ALKANESULFONATE MONOOXYGENASE"/>
    <property type="match status" value="1"/>
</dbReference>
<dbReference type="PANTHER" id="PTHR42847:SF4">
    <property type="entry name" value="ALKANESULFONATE MONOOXYGENASE-RELATED"/>
    <property type="match status" value="1"/>
</dbReference>
<dbReference type="Gene3D" id="3.20.20.30">
    <property type="entry name" value="Luciferase-like domain"/>
    <property type="match status" value="1"/>
</dbReference>
<dbReference type="Pfam" id="PF00296">
    <property type="entry name" value="Bac_luciferase"/>
    <property type="match status" value="1"/>
</dbReference>
<evidence type="ECO:0000256" key="1">
    <source>
        <dbReference type="ARBA" id="ARBA00022630"/>
    </source>
</evidence>
<dbReference type="Proteomes" id="UP000460435">
    <property type="component" value="Unassembled WGS sequence"/>
</dbReference>
<evidence type="ECO:0000256" key="5">
    <source>
        <dbReference type="SAM" id="MobiDB-lite"/>
    </source>
</evidence>
<evidence type="ECO:0000256" key="3">
    <source>
        <dbReference type="ARBA" id="ARBA00023002"/>
    </source>
</evidence>
<dbReference type="InterPro" id="IPR011251">
    <property type="entry name" value="Luciferase-like_dom"/>
</dbReference>
<comment type="caution">
    <text evidence="7">The sequence shown here is derived from an EMBL/GenBank/DDBJ whole genome shotgun (WGS) entry which is preliminary data.</text>
</comment>
<keyword evidence="4" id="KW-0503">Monooxygenase</keyword>
<dbReference type="AlphaFoldDB" id="A0A7K3LY55"/>
<name>A0A7K3LY55_9ACTN</name>
<sequence>MTADGGRPRHHRPDRPTHEEDHMNSPTAASRSQTVANRTYADLSYAGPMRVGVMVMADAPMPQLMDRISRTEELGFDQLFLADHLAHPFAPGTTWFDYGSLLGAAAMRTERIRIGTMVSNPILRPPALLAREAVTVDHLSGGRLELGIGAGIIELDHHATGTEPWTVGERVGRFVEYAQIVDELLRADGDVYDFHGKWLRVSGLPTNPGPMQRPRPPIIVGGQAPTILRVAAERADIWNTIGRMDATVAENIELTREQNRRLDELTEEIGRDPKSLRRSVAIDPFTAPEGFEEQVERFAAVGFDEFFFTWPDDAHVGELERIAKTLPALRD</sequence>
<evidence type="ECO:0000313" key="8">
    <source>
        <dbReference type="Proteomes" id="UP000460435"/>
    </source>
</evidence>
<dbReference type="GO" id="GO:0008726">
    <property type="term" value="F:alkanesulfonate monooxygenase activity"/>
    <property type="evidence" value="ECO:0007669"/>
    <property type="project" value="TreeGrafter"/>
</dbReference>
<keyword evidence="2" id="KW-0288">FMN</keyword>
<feature type="compositionally biased region" description="Polar residues" evidence="5">
    <location>
        <begin position="24"/>
        <end position="36"/>
    </location>
</feature>
<dbReference type="SUPFAM" id="SSF51679">
    <property type="entry name" value="Bacterial luciferase-like"/>
    <property type="match status" value="1"/>
</dbReference>
<evidence type="ECO:0000259" key="6">
    <source>
        <dbReference type="Pfam" id="PF00296"/>
    </source>
</evidence>
<keyword evidence="3" id="KW-0560">Oxidoreductase</keyword>